<keyword evidence="4" id="KW-1185">Reference proteome</keyword>
<dbReference type="PANTHER" id="PTHR47163">
    <property type="entry name" value="DDE_TNP_IS1595 DOMAIN-CONTAINING PROTEIN"/>
    <property type="match status" value="1"/>
</dbReference>
<dbReference type="InterPro" id="IPR053164">
    <property type="entry name" value="IS1016-like_transposase"/>
</dbReference>
<accession>A0AAN7ZET7</accession>
<gene>
    <name evidence="3" type="ORF">RI129_010868</name>
</gene>
<evidence type="ECO:0000256" key="1">
    <source>
        <dbReference type="SAM" id="MobiDB-lite"/>
    </source>
</evidence>
<dbReference type="AlphaFoldDB" id="A0AAN7ZET7"/>
<feature type="region of interest" description="Disordered" evidence="1">
    <location>
        <begin position="304"/>
        <end position="324"/>
    </location>
</feature>
<organism evidence="3 4">
    <name type="scientific">Pyrocoelia pectoralis</name>
    <dbReference type="NCBI Taxonomy" id="417401"/>
    <lineage>
        <taxon>Eukaryota</taxon>
        <taxon>Metazoa</taxon>
        <taxon>Ecdysozoa</taxon>
        <taxon>Arthropoda</taxon>
        <taxon>Hexapoda</taxon>
        <taxon>Insecta</taxon>
        <taxon>Pterygota</taxon>
        <taxon>Neoptera</taxon>
        <taxon>Endopterygota</taxon>
        <taxon>Coleoptera</taxon>
        <taxon>Polyphaga</taxon>
        <taxon>Elateriformia</taxon>
        <taxon>Elateroidea</taxon>
        <taxon>Lampyridae</taxon>
        <taxon>Lampyrinae</taxon>
        <taxon>Pyrocoelia</taxon>
    </lineage>
</organism>
<evidence type="ECO:0000313" key="4">
    <source>
        <dbReference type="Proteomes" id="UP001329430"/>
    </source>
</evidence>
<dbReference type="SMART" id="SM01126">
    <property type="entry name" value="DDE_Tnp_IS1595"/>
    <property type="match status" value="1"/>
</dbReference>
<dbReference type="PANTHER" id="PTHR47163:SF2">
    <property type="entry name" value="SI:DKEY-17M8.2"/>
    <property type="match status" value="1"/>
</dbReference>
<reference evidence="3 4" key="1">
    <citation type="journal article" date="2024" name="Insects">
        <title>An Improved Chromosome-Level Genome Assembly of the Firefly Pyrocoelia pectoralis.</title>
        <authorList>
            <person name="Fu X."/>
            <person name="Meyer-Rochow V.B."/>
            <person name="Ballantyne L."/>
            <person name="Zhu X."/>
        </authorList>
    </citation>
    <scope>NUCLEOTIDE SEQUENCE [LARGE SCALE GENOMIC DNA]</scope>
    <source>
        <strain evidence="3">XCY_ONT2</strain>
    </source>
</reference>
<feature type="domain" description="ISXO2-like transposase" evidence="2">
    <location>
        <begin position="146"/>
        <end position="283"/>
    </location>
</feature>
<dbReference type="Pfam" id="PF12762">
    <property type="entry name" value="DDE_Tnp_IS1595"/>
    <property type="match status" value="1"/>
</dbReference>
<comment type="caution">
    <text evidence="3">The sequence shown here is derived from an EMBL/GenBank/DDBJ whole genome shotgun (WGS) entry which is preliminary data.</text>
</comment>
<name>A0AAN7ZET7_9COLE</name>
<dbReference type="EMBL" id="JAVRBK010000008">
    <property type="protein sequence ID" value="KAK5640057.1"/>
    <property type="molecule type" value="Genomic_DNA"/>
</dbReference>
<dbReference type="InterPro" id="IPR024445">
    <property type="entry name" value="Tnp_ISXO2-like"/>
</dbReference>
<dbReference type="Proteomes" id="UP001329430">
    <property type="component" value="Chromosome 8"/>
</dbReference>
<protein>
    <recommendedName>
        <fullName evidence="2">ISXO2-like transposase domain-containing protein</fullName>
    </recommendedName>
</protein>
<evidence type="ECO:0000259" key="2">
    <source>
        <dbReference type="SMART" id="SM01126"/>
    </source>
</evidence>
<sequence>MDCISCINFYFSFIALCTRTDELISFLQAHQVLPATVDCPKCKAPCKFVQEGFRLRFRCLRRFKVPKRKLSKRCNFSVSAKKGTIFDGSHLNITTICQFICHWLHGAYPRQRFLVEELQMSSATIIAWSSFCREICINYLSLISAILGGDGVTVEIDEAMTGKLGDKIEGRWFLGGFERDTKKLFIVPIPDRSAATFLQVVRGRIMPGTTIISDCWRAYDCLNDEGFRQFTVDHRLTFVEPSTGAHSANIDRLWRDVRGKISRYGRKEGHMVGYLAEFLFKRSVDRTNLIHEFMRAAAIIYPPSDPNIGEEDPDEPRPGPSSVP</sequence>
<evidence type="ECO:0000313" key="3">
    <source>
        <dbReference type="EMBL" id="KAK5640057.1"/>
    </source>
</evidence>
<proteinExistence type="predicted"/>